<sequence>MTIEFCNSTCVASASLLAWIFYELGDLSLCDRCCSILPLLCFSRSPLCCCRDTPMDYNDNDFQSQNLKLAGEGSTKFPPVLRPYALPKFDFDDSLHGHLRFDSLVETEVFLGIESNEDNQWIDEFSRGSSGIEFRTSAAESCSISRHNNVWSEATSSESVEMLLKSVGQEENIPGKTIFRESDACDELGCLIKQMERGSKNGDSSLSKAGDAIDVQPTLPQNEVLGNFSGSKEDVVGGQPLVAVTSQKNECETSVDGGLSDPISDTVNEKGILPTANENNLADEMKVDTFVESLSGRTEEDSAASGKQFDSISTSAQITNISSGELNGQDAQHLKNDISENEDVLLTEKGEQGLDFVPEAEMIDQNLVVNVTESGTAHSGNPFSLASRIESVGKGPGGNVTEGSTDIAGEPSKRMLKSDLVKGSNEDVQVGKSGNQVLLKEFGIGDLSKVNIHEASSVAFEHDNSFEKPGVEVSSADDSETPLLLVKEDKVSEGKGDGSSSSCVGNISTLNVECSAAELLSESPIALTSKGLNDDSGIHREDSNAEVNVSSYIQGGSTKINEENIVTKQTDVCKCDEDISVDVKETTEFPSNSSNIDREVGGCLIIDKGVGPSSLGQSSKADELVVSQSHTDTTAGDESALENVDLGSHNTRKGVQSDSSDVVAEEAALVHQEVQMMDACNEESQSNPQVALNEVRTEGTKEMEGCPAVPGSTRGVDGAEAQIISEKFEEVIVKENYEKTSSKVSDAEPIPKNSAMLTQPLEELPSAAVQNGQEDNQDMLVSEDKSSCGQIDVPHIDGEPFDVINVFFNQDIFFTSLLPLPLLDRGVVLPCAGIVDWVWEGCGALKIHEGSISSTPLSESDAKFCAVERGSSGADLDKPTCGSPTVIRAAEVSLSESEKKVVKGSTGQSIPVSGGIDGDANKLQSVSPDLKGNDASKGEKSFTFEVSSLADSSEREAGKSWQPFSTIQVTAVPPIVEGSPSNSGIGQLNSSTAQDVSHGGLRMSDKGNVRSVSKGTSERKTRRASNKGMGKDSAKKGNAVKDTTPLRQSEKGDKTNNVSLSPSGIGQLVQSSELQHYGHVDSSSMKPFGVLATSASTLPDLNTSSSAVFQQPFTDLQQVQLRAQIFVYGALIQGTAPDEAYMISAFGGPDGRKSIWETAWHACMERLHGQKSLLNNAETPLQSRPGARATDQAIKHVANQGKVSSSPLGRTSSKDTPPIINPMIPLSSPLWSIPTPSADSLQSGGIPRSAVMDYQQALSPLHPHQTPPLRNFVGHNTSWISQAPFRGTWVAPPQSSAFDTNARFPVFPITETVNLTPVKEPSVPHSSAVKHVTSGPTIQSVSAANVFPGPSPLLDPRKGTQSFGQRSTEPKSRKRKKAPVSEESGRVIMHSQSQTESVSVPIVTSLVSTSVAIATPASVVSKASTEKVIMPLSPSISTGHLKKGDRETHQRATLSEETLSKLKEARTQAEDAAAFAAAAVSQNQEIWKQLEKQKNSGLVLDVESKLASAAAAIAAAAAVAKAAAAAANVASGAAMQAKLMADEALDSSGYGDSSQSNASSLSDSVKDLGKATPASILKGEKAISASSSVIFAAREAARRQVEAASAASKRAENMDAIVKAAELAAEAVSQAGKIVAMGDPLPLSDIIEAGLEGYLKVPQASTQLILKSNNVNGEKANIDNTREGPDTSAKNLKEVPLGNREMHTTNQGKSPTLREISEESFEGARLVDGFSGSVAVSGKGMKGHKGGKASDLAKNKGVVPETETGSRSPSISIQIEHEKEVEPSKENSIKEGSQVEVFKEGLQLKAGWFTANVLSLKDGKAYVCYSELTSEEVGSEKLKEWVVLNGEGGEAPKIRIARPITAMPFEGTRKRRRAAMGEYTWSIGDRVDAWMGDSWREGVVTEKNKKDETSFTVHFQVQGETSTLRAWNLRPSLIWRDGEWVEWSASTENNRASHEGDTPQEKRPRLGNPAVESKGKDKMLKGIGIMESRKPDEPTLLDLSTSEKIFNIGKNTRDENKPDTLRMIRAGLQKEGSGVVFGVPKPGKKRKFMDVSKHYVVNQASKSSGANDSVKFTKYLMPQGQASGSRGWKNASRSEPKEKRAAVSKPKVHKSGKPPSVLGRSIPQKDNFVSSSVSAPDDGGAVDHMAKIKDSTRHVDTTSGKNDLTEFQSMSTSEGAPEGPILFTSMPLSADAASKKVSASNPKTERVTKGKLAPAGGKLTKIEEDKVFGGNSAKSASELVEPRRSNRRIQPTSRLLEGLQSSLIISKIPSVSHDKSHKSQNRNMPKRE</sequence>
<name>A0ACC0ZGI2_9ROSI</name>
<organism evidence="1 2">
    <name type="scientific">Pistacia integerrima</name>
    <dbReference type="NCBI Taxonomy" id="434235"/>
    <lineage>
        <taxon>Eukaryota</taxon>
        <taxon>Viridiplantae</taxon>
        <taxon>Streptophyta</taxon>
        <taxon>Embryophyta</taxon>
        <taxon>Tracheophyta</taxon>
        <taxon>Spermatophyta</taxon>
        <taxon>Magnoliopsida</taxon>
        <taxon>eudicotyledons</taxon>
        <taxon>Gunneridae</taxon>
        <taxon>Pentapetalae</taxon>
        <taxon>rosids</taxon>
        <taxon>malvids</taxon>
        <taxon>Sapindales</taxon>
        <taxon>Anacardiaceae</taxon>
        <taxon>Pistacia</taxon>
    </lineage>
</organism>
<reference evidence="2" key="1">
    <citation type="journal article" date="2023" name="G3 (Bethesda)">
        <title>Genome assembly and association tests identify interacting loci associated with vigor, precocity, and sex in interspecific pistachio rootstocks.</title>
        <authorList>
            <person name="Palmer W."/>
            <person name="Jacygrad E."/>
            <person name="Sagayaradj S."/>
            <person name="Cavanaugh K."/>
            <person name="Han R."/>
            <person name="Bertier L."/>
            <person name="Beede B."/>
            <person name="Kafkas S."/>
            <person name="Golino D."/>
            <person name="Preece J."/>
            <person name="Michelmore R."/>
        </authorList>
    </citation>
    <scope>NUCLEOTIDE SEQUENCE [LARGE SCALE GENOMIC DNA]</scope>
</reference>
<accession>A0ACC0ZGI2</accession>
<dbReference type="Proteomes" id="UP001163603">
    <property type="component" value="Chromosome 2"/>
</dbReference>
<gene>
    <name evidence="1" type="ORF">Pint_15854</name>
</gene>
<dbReference type="EMBL" id="CM047737">
    <property type="protein sequence ID" value="KAJ0049638.1"/>
    <property type="molecule type" value="Genomic_DNA"/>
</dbReference>
<comment type="caution">
    <text evidence="1">The sequence shown here is derived from an EMBL/GenBank/DDBJ whole genome shotgun (WGS) entry which is preliminary data.</text>
</comment>
<proteinExistence type="predicted"/>
<keyword evidence="2" id="KW-1185">Reference proteome</keyword>
<protein>
    <submittedName>
        <fullName evidence="1">Uncharacterized protein</fullName>
    </submittedName>
</protein>
<evidence type="ECO:0000313" key="1">
    <source>
        <dbReference type="EMBL" id="KAJ0049638.1"/>
    </source>
</evidence>
<evidence type="ECO:0000313" key="2">
    <source>
        <dbReference type="Proteomes" id="UP001163603"/>
    </source>
</evidence>